<comment type="similarity">
    <text evidence="4 12">Belongs to the Orn/Lys/Arg decarboxylase class-II family. SpeA subfamily.</text>
</comment>
<comment type="cofactor">
    <cofactor evidence="1 12 13">
        <name>pyridoxal 5'-phosphate</name>
        <dbReference type="ChEBI" id="CHEBI:597326"/>
    </cofactor>
</comment>
<feature type="domain" description="Orn/DAP/Arg decarboxylase 2 N-terminal" evidence="15">
    <location>
        <begin position="78"/>
        <end position="341"/>
    </location>
</feature>
<evidence type="ECO:0000256" key="4">
    <source>
        <dbReference type="ARBA" id="ARBA00008357"/>
    </source>
</evidence>
<dbReference type="InParanoid" id="A0A0U5JAD4"/>
<evidence type="ECO:0000256" key="1">
    <source>
        <dbReference type="ARBA" id="ARBA00001933"/>
    </source>
</evidence>
<evidence type="ECO:0000256" key="5">
    <source>
        <dbReference type="ARBA" id="ARBA00022723"/>
    </source>
</evidence>
<dbReference type="EMBL" id="LN879502">
    <property type="protein sequence ID" value="CUI16760.1"/>
    <property type="molecule type" value="Genomic_DNA"/>
</dbReference>
<dbReference type="PROSITE" id="PS00878">
    <property type="entry name" value="ODR_DC_2_1"/>
    <property type="match status" value="1"/>
</dbReference>
<evidence type="ECO:0000256" key="9">
    <source>
        <dbReference type="ARBA" id="ARBA00023066"/>
    </source>
</evidence>
<dbReference type="PRINTS" id="PR01179">
    <property type="entry name" value="ODADCRBXLASE"/>
</dbReference>
<dbReference type="InterPro" id="IPR002985">
    <property type="entry name" value="Arg_decrbxlase"/>
</dbReference>
<evidence type="ECO:0000259" key="17">
    <source>
        <dbReference type="Pfam" id="PF17944"/>
    </source>
</evidence>
<dbReference type="CDD" id="cd06830">
    <property type="entry name" value="PLPDE_III_ADC"/>
    <property type="match status" value="1"/>
</dbReference>
<dbReference type="Gene3D" id="1.20.58.930">
    <property type="match status" value="1"/>
</dbReference>
<evidence type="ECO:0000256" key="3">
    <source>
        <dbReference type="ARBA" id="ARBA00002257"/>
    </source>
</evidence>
<evidence type="ECO:0000256" key="13">
    <source>
        <dbReference type="PIRSR" id="PIRSR001336-50"/>
    </source>
</evidence>
<dbReference type="InterPro" id="IPR041128">
    <property type="entry name" value="Arg_decarbox_C"/>
</dbReference>
<proteinExistence type="inferred from homology"/>
<dbReference type="SUPFAM" id="SSF51419">
    <property type="entry name" value="PLP-binding barrel"/>
    <property type="match status" value="1"/>
</dbReference>
<dbReference type="NCBIfam" id="TIGR01273">
    <property type="entry name" value="speA"/>
    <property type="match status" value="1"/>
</dbReference>
<evidence type="ECO:0000313" key="19">
    <source>
        <dbReference type="Proteomes" id="UP000069902"/>
    </source>
</evidence>
<dbReference type="PIRSF" id="PIRSF001336">
    <property type="entry name" value="Arg_decrbxlase"/>
    <property type="match status" value="1"/>
</dbReference>
<dbReference type="PANTHER" id="PTHR43295:SF9">
    <property type="entry name" value="BIOSYNTHETIC ARGININE DECARBOXYLASE"/>
    <property type="match status" value="1"/>
</dbReference>
<dbReference type="PATRIC" id="fig|389348.3.peg.1260"/>
<feature type="domain" description="Arginine decarboxylase helical bundle" evidence="16">
    <location>
        <begin position="368"/>
        <end position="447"/>
    </location>
</feature>
<keyword evidence="6 12" id="KW-0210">Decarboxylase</keyword>
<dbReference type="FunCoup" id="A0A0U5JAD4">
    <property type="interactions" value="114"/>
</dbReference>
<keyword evidence="7 12" id="KW-0460">Magnesium</keyword>
<dbReference type="Pfam" id="PF02784">
    <property type="entry name" value="Orn_Arg_deC_N"/>
    <property type="match status" value="1"/>
</dbReference>
<dbReference type="SUPFAM" id="SSF50621">
    <property type="entry name" value="Alanine racemase C-terminal domain-like"/>
    <property type="match status" value="1"/>
</dbReference>
<dbReference type="InterPro" id="IPR029066">
    <property type="entry name" value="PLP-binding_barrel"/>
</dbReference>
<dbReference type="InterPro" id="IPR022657">
    <property type="entry name" value="De-COase2_CS"/>
</dbReference>
<keyword evidence="10 12" id="KW-0620">Polyamine biosynthesis</keyword>
<dbReference type="KEGG" id="pnl:PNK_1143"/>
<reference evidence="19" key="1">
    <citation type="submission" date="2015-09" db="EMBL/GenBank/DDBJ databases">
        <authorList>
            <person name="Bertelli C."/>
        </authorList>
    </citation>
    <scope>NUCLEOTIDE SEQUENCE [LARGE SCALE GENOMIC DNA]</scope>
    <source>
        <strain evidence="19">KNic</strain>
    </source>
</reference>
<keyword evidence="5 12" id="KW-0479">Metal-binding</keyword>
<dbReference type="Gene3D" id="2.40.37.10">
    <property type="entry name" value="Lyase, Ornithine Decarboxylase, Chain A, domain 1"/>
    <property type="match status" value="1"/>
</dbReference>
<dbReference type="PRINTS" id="PR01180">
    <property type="entry name" value="ARGDCRBXLASE"/>
</dbReference>
<dbReference type="AlphaFoldDB" id="A0A0U5JAD4"/>
<evidence type="ECO:0000256" key="11">
    <source>
        <dbReference type="ARBA" id="ARBA00023239"/>
    </source>
</evidence>
<evidence type="ECO:0000259" key="16">
    <source>
        <dbReference type="Pfam" id="PF17810"/>
    </source>
</evidence>
<feature type="active site" description="Proton donor" evidence="14">
    <location>
        <position position="498"/>
    </location>
</feature>
<keyword evidence="8 12" id="KW-0663">Pyridoxal phosphate</keyword>
<evidence type="ECO:0000256" key="6">
    <source>
        <dbReference type="ARBA" id="ARBA00022793"/>
    </source>
</evidence>
<evidence type="ECO:0000256" key="2">
    <source>
        <dbReference type="ARBA" id="ARBA00001946"/>
    </source>
</evidence>
<dbReference type="PANTHER" id="PTHR43295">
    <property type="entry name" value="ARGININE DECARBOXYLASE"/>
    <property type="match status" value="1"/>
</dbReference>
<dbReference type="Gene3D" id="3.20.20.10">
    <property type="entry name" value="Alanine racemase"/>
    <property type="match status" value="1"/>
</dbReference>
<dbReference type="GO" id="GO:0008792">
    <property type="term" value="F:arginine decarboxylase activity"/>
    <property type="evidence" value="ECO:0007669"/>
    <property type="project" value="UniProtKB-UniRule"/>
</dbReference>
<dbReference type="RefSeq" id="WP_059060838.1">
    <property type="nucleotide sequence ID" value="NZ_LN879502.1"/>
</dbReference>
<dbReference type="NCBIfam" id="NF003763">
    <property type="entry name" value="PRK05354.1"/>
    <property type="match status" value="1"/>
</dbReference>
<feature type="modified residue" description="N6-(pyridoxal phosphate)lysine" evidence="12 13">
    <location>
        <position position="99"/>
    </location>
</feature>
<dbReference type="UniPathway" id="UPA00186">
    <property type="reaction ID" value="UER00284"/>
</dbReference>
<dbReference type="InterPro" id="IPR022653">
    <property type="entry name" value="De-COase2_pyr-phos_BS"/>
</dbReference>
<dbReference type="Proteomes" id="UP000069902">
    <property type="component" value="Chromosome cPNK"/>
</dbReference>
<dbReference type="Pfam" id="PF17810">
    <property type="entry name" value="Arg_decarb_HB"/>
    <property type="match status" value="1"/>
</dbReference>
<dbReference type="InterPro" id="IPR022644">
    <property type="entry name" value="De-COase2_N"/>
</dbReference>
<evidence type="ECO:0000259" key="15">
    <source>
        <dbReference type="Pfam" id="PF02784"/>
    </source>
</evidence>
<dbReference type="GO" id="GO:0006527">
    <property type="term" value="P:L-arginine catabolic process"/>
    <property type="evidence" value="ECO:0007669"/>
    <property type="project" value="InterPro"/>
</dbReference>
<comment type="cofactor">
    <cofactor evidence="2 12">
        <name>Mg(2+)</name>
        <dbReference type="ChEBI" id="CHEBI:18420"/>
    </cofactor>
</comment>
<evidence type="ECO:0000256" key="10">
    <source>
        <dbReference type="ARBA" id="ARBA00023115"/>
    </source>
</evidence>
<dbReference type="PROSITE" id="PS00879">
    <property type="entry name" value="ODR_DC_2_2"/>
    <property type="match status" value="1"/>
</dbReference>
<evidence type="ECO:0000256" key="8">
    <source>
        <dbReference type="ARBA" id="ARBA00022898"/>
    </source>
</evidence>
<feature type="domain" description="Arginine decarboxylase C-terminal helical" evidence="17">
    <location>
        <begin position="575"/>
        <end position="628"/>
    </location>
</feature>
<accession>A0A0U5JAD4</accession>
<dbReference type="GO" id="GO:0046872">
    <property type="term" value="F:metal ion binding"/>
    <property type="evidence" value="ECO:0007669"/>
    <property type="project" value="UniProtKB-KW"/>
</dbReference>
<comment type="caution">
    <text evidence="12">Lacks conserved residue(s) required for the propagation of feature annotation.</text>
</comment>
<comment type="function">
    <text evidence="3 12">Catalyzes the biosynthesis of agmatine from arginine.</text>
</comment>
<evidence type="ECO:0000313" key="18">
    <source>
        <dbReference type="EMBL" id="CUI16760.1"/>
    </source>
</evidence>
<dbReference type="InterPro" id="IPR000183">
    <property type="entry name" value="Orn/DAP/Arg_de-COase"/>
</dbReference>
<dbReference type="STRING" id="389348.PNK_1143"/>
<dbReference type="GO" id="GO:0008295">
    <property type="term" value="P:spermidine biosynthetic process"/>
    <property type="evidence" value="ECO:0007669"/>
    <property type="project" value="UniProtKB-UniRule"/>
</dbReference>
<comment type="catalytic activity">
    <reaction evidence="12">
        <text>L-arginine + H(+) = agmatine + CO2</text>
        <dbReference type="Rhea" id="RHEA:17641"/>
        <dbReference type="ChEBI" id="CHEBI:15378"/>
        <dbReference type="ChEBI" id="CHEBI:16526"/>
        <dbReference type="ChEBI" id="CHEBI:32682"/>
        <dbReference type="ChEBI" id="CHEBI:58145"/>
        <dbReference type="EC" id="4.1.1.19"/>
    </reaction>
</comment>
<comment type="pathway">
    <text evidence="12">Amine and polyamine biosynthesis; agmatine biosynthesis; agmatine from L-arginine: step 1/1.</text>
</comment>
<organism evidence="18 19">
    <name type="scientific">Candidatus Protochlamydia naegleriophila</name>
    <dbReference type="NCBI Taxonomy" id="389348"/>
    <lineage>
        <taxon>Bacteria</taxon>
        <taxon>Pseudomonadati</taxon>
        <taxon>Chlamydiota</taxon>
        <taxon>Chlamydiia</taxon>
        <taxon>Parachlamydiales</taxon>
        <taxon>Parachlamydiaceae</taxon>
        <taxon>Candidatus Protochlamydia</taxon>
    </lineage>
</organism>
<dbReference type="Pfam" id="PF17944">
    <property type="entry name" value="Arg_decarbox_C"/>
    <property type="match status" value="1"/>
</dbReference>
<dbReference type="InterPro" id="IPR009006">
    <property type="entry name" value="Ala_racemase/Decarboxylase_C"/>
</dbReference>
<evidence type="ECO:0000256" key="12">
    <source>
        <dbReference type="HAMAP-Rule" id="MF_01417"/>
    </source>
</evidence>
<dbReference type="EC" id="4.1.1.19" evidence="12"/>
<protein>
    <recommendedName>
        <fullName evidence="12">Biosynthetic arginine decarboxylase</fullName>
        <shortName evidence="12">ADC</shortName>
        <ecNumber evidence="12">4.1.1.19</ecNumber>
    </recommendedName>
</protein>
<keyword evidence="19" id="KW-1185">Reference proteome</keyword>
<dbReference type="Gene3D" id="1.10.287.3440">
    <property type="match status" value="1"/>
</dbReference>
<evidence type="ECO:0000256" key="14">
    <source>
        <dbReference type="PIRSR" id="PIRSR600183-50"/>
    </source>
</evidence>
<sequence length="630" mass="71447">MNDWNLAQNQHLYWTQTWGHPYFSINEKGHVVVKMHADGPEGDLFELVESLVQRGIEAPILIRLDGIVRDRIHYLQAAFESAIEEFNYKNTYRIAYPIKVNPQFHVVDLIEQTGHPYQLGLEVGSKPELLAVLTCNNNLESLLLCNGYKDAEYIELALLARKLGRRSIIIIEQLYELPLVLDIAKKLNVEAEIGFRMKLSAKGSGRWQTSGGDQAKFGLSTHEIVLCLEQLQKAGKSHWLKLLHFHIGSQITAIESIKKALNEASRMYTELALICPSLTFFDAGGGLGVDYDGSKTTSDSSMNYSVEEYARDVVYAIGEACDKAELPHPMIITESGRALVAHHAVLISEVIDVALTINPQEGILTPPTEHDLLTSFYKLYQELTPEGCQEALHDANELKEAMLENFLHGNLSLIERAYAEKVYRHLIAKIHWLTKELAYIPEDIEKLDQQLIDTYFCNFSVFQSVPDSWAIEQLFPIMPIHHLNEEPKRRAILADLSCDSDGKIDRFVSRKGSKHYLPLHEFKNSPYYVGIFLTGAYQEILGGLHNLFGDANAVHVDLDEDGKWEIKHVVEGDTIEEVLSYAQYNPQQLIKQLRVLIEKGLRSGRLSPEESAKLQKRFKESLESYTYLVV</sequence>
<dbReference type="InterPro" id="IPR040634">
    <property type="entry name" value="Arg_decarb_HB"/>
</dbReference>
<evidence type="ECO:0000256" key="7">
    <source>
        <dbReference type="ARBA" id="ARBA00022842"/>
    </source>
</evidence>
<gene>
    <name evidence="12 18" type="primary">speA</name>
    <name evidence="18" type="ORF">PNK_1143</name>
</gene>
<name>A0A0U5JAD4_9BACT</name>
<keyword evidence="9 12" id="KW-0745">Spermidine biosynthesis</keyword>
<keyword evidence="11 12" id="KW-0456">Lyase</keyword>
<dbReference type="HAMAP" id="MF_01417">
    <property type="entry name" value="SpeA"/>
    <property type="match status" value="1"/>
</dbReference>